<reference evidence="1 2" key="1">
    <citation type="submission" date="2018-03" db="EMBL/GenBank/DDBJ databases">
        <authorList>
            <person name="Gully D."/>
        </authorList>
    </citation>
    <scope>NUCLEOTIDE SEQUENCE [LARGE SCALE GENOMIC DNA]</scope>
    <source>
        <strain evidence="1">ORS3257</strain>
    </source>
</reference>
<protein>
    <submittedName>
        <fullName evidence="1">Uncharacterized protein</fullName>
    </submittedName>
</protein>
<gene>
    <name evidence="1" type="ORF">BRAD3257_2805</name>
</gene>
<name>A0A2U3PXI7_9BRAD</name>
<evidence type="ECO:0000313" key="1">
    <source>
        <dbReference type="EMBL" id="SPP93870.1"/>
    </source>
</evidence>
<accession>A0A2U3PXI7</accession>
<dbReference type="Proteomes" id="UP000246085">
    <property type="component" value="Chromosome BRAD3257"/>
</dbReference>
<sequence length="97" mass="10615">MVGRRTARLLRELPLASVSLPHSIQRTDPIGQGDYVLVVELDISVSKTDDLFWPSQQGIACCNTRTGWFGAGVRFAPSLPRATIPHAKLRSSPILCT</sequence>
<proteinExistence type="predicted"/>
<evidence type="ECO:0000313" key="2">
    <source>
        <dbReference type="Proteomes" id="UP000246085"/>
    </source>
</evidence>
<dbReference type="AlphaFoldDB" id="A0A2U3PXI7"/>
<dbReference type="KEGG" id="bvz:BRAD3257_2805"/>
<organism evidence="1 2">
    <name type="scientific">Bradyrhizobium vignae</name>
    <dbReference type="NCBI Taxonomy" id="1549949"/>
    <lineage>
        <taxon>Bacteria</taxon>
        <taxon>Pseudomonadati</taxon>
        <taxon>Pseudomonadota</taxon>
        <taxon>Alphaproteobacteria</taxon>
        <taxon>Hyphomicrobiales</taxon>
        <taxon>Nitrobacteraceae</taxon>
        <taxon>Bradyrhizobium</taxon>
    </lineage>
</organism>
<dbReference type="EMBL" id="LS398110">
    <property type="protein sequence ID" value="SPP93870.1"/>
    <property type="molecule type" value="Genomic_DNA"/>
</dbReference>